<organism evidence="2 3">
    <name type="scientific">Acrocarpospora macrocephala</name>
    <dbReference type="NCBI Taxonomy" id="150177"/>
    <lineage>
        <taxon>Bacteria</taxon>
        <taxon>Bacillati</taxon>
        <taxon>Actinomycetota</taxon>
        <taxon>Actinomycetes</taxon>
        <taxon>Streptosporangiales</taxon>
        <taxon>Streptosporangiaceae</taxon>
        <taxon>Acrocarpospora</taxon>
    </lineage>
</organism>
<proteinExistence type="predicted"/>
<dbReference type="RefSeq" id="WP_155353366.1">
    <property type="nucleotide sequence ID" value="NZ_BAAAHL010000041.1"/>
</dbReference>
<dbReference type="AlphaFoldDB" id="A0A5M3WHH7"/>
<keyword evidence="3" id="KW-1185">Reference proteome</keyword>
<sequence length="92" mass="9859">MTTESATTRAEIASVTAECIAAELKISAAELNGADVLKELPGADSLKLLRVVSKLERRWDVEFDDEAIFGARTIDELVTLVEKHVSGDLAGS</sequence>
<evidence type="ECO:0000313" key="2">
    <source>
        <dbReference type="EMBL" id="GES07679.1"/>
    </source>
</evidence>
<dbReference type="Pfam" id="PF00550">
    <property type="entry name" value="PP-binding"/>
    <property type="match status" value="1"/>
</dbReference>
<gene>
    <name evidence="2" type="ORF">Amac_012740</name>
</gene>
<dbReference type="InterPro" id="IPR036736">
    <property type="entry name" value="ACP-like_sf"/>
</dbReference>
<dbReference type="PROSITE" id="PS50075">
    <property type="entry name" value="CARRIER"/>
    <property type="match status" value="1"/>
</dbReference>
<evidence type="ECO:0000259" key="1">
    <source>
        <dbReference type="PROSITE" id="PS50075"/>
    </source>
</evidence>
<dbReference type="EMBL" id="BLAE01000007">
    <property type="protein sequence ID" value="GES07679.1"/>
    <property type="molecule type" value="Genomic_DNA"/>
</dbReference>
<dbReference type="SUPFAM" id="SSF47336">
    <property type="entry name" value="ACP-like"/>
    <property type="match status" value="1"/>
</dbReference>
<evidence type="ECO:0000313" key="3">
    <source>
        <dbReference type="Proteomes" id="UP000331127"/>
    </source>
</evidence>
<dbReference type="OrthoDB" id="3481582at2"/>
<protein>
    <recommendedName>
        <fullName evidence="1">Carrier domain-containing protein</fullName>
    </recommendedName>
</protein>
<comment type="caution">
    <text evidence="2">The sequence shown here is derived from an EMBL/GenBank/DDBJ whole genome shotgun (WGS) entry which is preliminary data.</text>
</comment>
<accession>A0A5M3WHH7</accession>
<feature type="domain" description="Carrier" evidence="1">
    <location>
        <begin position="10"/>
        <end position="85"/>
    </location>
</feature>
<dbReference type="Proteomes" id="UP000331127">
    <property type="component" value="Unassembled WGS sequence"/>
</dbReference>
<dbReference type="Gene3D" id="1.10.1200.10">
    <property type="entry name" value="ACP-like"/>
    <property type="match status" value="1"/>
</dbReference>
<reference evidence="2 3" key="1">
    <citation type="submission" date="2019-10" db="EMBL/GenBank/DDBJ databases">
        <title>Whole genome shotgun sequence of Acrocarpospora macrocephala NBRC 16266.</title>
        <authorList>
            <person name="Ichikawa N."/>
            <person name="Kimura A."/>
            <person name="Kitahashi Y."/>
            <person name="Komaki H."/>
            <person name="Oguchi A."/>
        </authorList>
    </citation>
    <scope>NUCLEOTIDE SEQUENCE [LARGE SCALE GENOMIC DNA]</scope>
    <source>
        <strain evidence="2 3">NBRC 16266</strain>
    </source>
</reference>
<dbReference type="InterPro" id="IPR009081">
    <property type="entry name" value="PP-bd_ACP"/>
</dbReference>
<name>A0A5M3WHH7_9ACTN</name>